<proteinExistence type="predicted"/>
<feature type="domain" description="HYR" evidence="4">
    <location>
        <begin position="801"/>
        <end position="879"/>
    </location>
</feature>
<dbReference type="Pfam" id="PF13517">
    <property type="entry name" value="FG-GAP_3"/>
    <property type="match status" value="1"/>
</dbReference>
<feature type="domain" description="HYR" evidence="4">
    <location>
        <begin position="720"/>
        <end position="799"/>
    </location>
</feature>
<dbReference type="PANTHER" id="PTHR24273">
    <property type="entry name" value="FI04643P-RELATED"/>
    <property type="match status" value="1"/>
</dbReference>
<evidence type="ECO:0000313" key="6">
    <source>
        <dbReference type="Proteomes" id="UP000217289"/>
    </source>
</evidence>
<evidence type="ECO:0000256" key="2">
    <source>
        <dbReference type="ARBA" id="ARBA00022737"/>
    </source>
</evidence>
<dbReference type="OrthoDB" id="5380843at2"/>
<accession>A0A250IQE6</accession>
<name>A0A250IQE6_9BACT</name>
<dbReference type="AlphaFoldDB" id="A0A250IQE6"/>
<dbReference type="RefSeq" id="WP_095981921.1">
    <property type="nucleotide sequence ID" value="NZ_CP022163.1"/>
</dbReference>
<dbReference type="Proteomes" id="UP000217289">
    <property type="component" value="Chromosome"/>
</dbReference>
<dbReference type="InterPro" id="IPR013783">
    <property type="entry name" value="Ig-like_fold"/>
</dbReference>
<dbReference type="InterPro" id="IPR028994">
    <property type="entry name" value="Integrin_alpha_N"/>
</dbReference>
<evidence type="ECO:0000259" key="4">
    <source>
        <dbReference type="PROSITE" id="PS50825"/>
    </source>
</evidence>
<feature type="region of interest" description="Disordered" evidence="3">
    <location>
        <begin position="614"/>
        <end position="633"/>
    </location>
</feature>
<dbReference type="Pfam" id="PF02494">
    <property type="entry name" value="HYR"/>
    <property type="match status" value="2"/>
</dbReference>
<evidence type="ECO:0000256" key="3">
    <source>
        <dbReference type="SAM" id="MobiDB-lite"/>
    </source>
</evidence>
<evidence type="ECO:0000313" key="5">
    <source>
        <dbReference type="EMBL" id="ATB33964.1"/>
    </source>
</evidence>
<dbReference type="SUPFAM" id="SSF69318">
    <property type="entry name" value="Integrin alpha N-terminal domain"/>
    <property type="match status" value="1"/>
</dbReference>
<evidence type="ECO:0000256" key="1">
    <source>
        <dbReference type="ARBA" id="ARBA00022729"/>
    </source>
</evidence>
<sequence>MKSKRNTPGLVPGRGRSKGRGGLFLALATLAAEGGCTSKEPPAEGILPSKESFSRPGRLAERCTVRPPFVGNFEPELQWAWTGSGTTLVEHKQVMMTPSVVDVNGDHVPDVVFSTYAGGNYTTDGVLRAVSGDDGHELWTVSDPAYRVKGGASIAAGDIDGDGKVEICAVPENGRGVICFENDGAFKFRTAPGANDYNEWGGPSLADLDGDGTVEILDGNRVYSHTGALKWVGSDGMGGAQGTGPVSFAVDLDGDGKQEVVNGRAVYRHDGSLKCANTFIPHGLAGVANFDADPAGEIVVAGYGKVSLLDDNCTLLWTRDVHVAGRPASEAGHGGAPNIADFDGDGKPDIGLAGDWNYTVYKADGSVLWTQSTQDYSSGRTTSTTFDFEDDGKLEVIYSDELSLRILDGATGNVRWQVNNSSGTTHEYPVVADVDGDKAAELLVVTNNHAPPGGSNGLRLFHDKKEGWARARPIWNQHAYSVTNVNDDGTIPARPTAHWLKAPLNLFRSNVANYLGDGDGQNGAPDLVASAVTTSCDGFGALVLGARVSNAGEAPVAAGIKVAFYRGNPASGGQLLGVATVTDSLPPGGSALATVSVTSPFTGTAEVWAVVDDDGTGKGRETECREGNNSSTASGNLTCTVTPANKPPVALCRDVTVEADSACLARSSVNHGSYDPDNAPSPLVVTEDPSVAFGLGSHSVTLTAADGEATSSCVGTITVVDTTQPALECPGAQVLDTCAPSGVIASYTPTSVDNCGGATVTCTHPSGATFPVGDTKVTCTAQDKSGNTNSCQFNVKVRGDVTPPTLSCPTAPVKASTCSPGGTQVSFATSALDACGSANVTCTHASGSNFPVGSTPVVCTARDPAGNTSSCSFAVEVTQGADGNGGSPIAGASKGKELWSPNSRYATVSLSDCAAPARDSCGNTLPLETYGRILWVSSDEDEIDEERDGLRTCYDMAEMNTSSVKLRVERANGSGADSWSDGRVYTLHYAVTSKSGATTQSTCQVGVRNNPLRPATDSGTRFCLGAGCPSGTAIGSPSCKK</sequence>
<dbReference type="KEGG" id="mbd:MEBOL_007465"/>
<organism evidence="5 6">
    <name type="scientific">Melittangium boletus DSM 14713</name>
    <dbReference type="NCBI Taxonomy" id="1294270"/>
    <lineage>
        <taxon>Bacteria</taxon>
        <taxon>Pseudomonadati</taxon>
        <taxon>Myxococcota</taxon>
        <taxon>Myxococcia</taxon>
        <taxon>Myxococcales</taxon>
        <taxon>Cystobacterineae</taxon>
        <taxon>Archangiaceae</taxon>
        <taxon>Melittangium</taxon>
    </lineage>
</organism>
<dbReference type="InterPro" id="IPR013517">
    <property type="entry name" value="FG-GAP"/>
</dbReference>
<keyword evidence="1" id="KW-0732">Signal</keyword>
<dbReference type="EMBL" id="CP022163">
    <property type="protein sequence ID" value="ATB33964.1"/>
    <property type="molecule type" value="Genomic_DNA"/>
</dbReference>
<gene>
    <name evidence="5" type="ORF">MEBOL_007465</name>
</gene>
<keyword evidence="6" id="KW-1185">Reference proteome</keyword>
<dbReference type="PROSITE" id="PS50825">
    <property type="entry name" value="HYR"/>
    <property type="match status" value="2"/>
</dbReference>
<dbReference type="InterPro" id="IPR003410">
    <property type="entry name" value="HYR_dom"/>
</dbReference>
<protein>
    <recommendedName>
        <fullName evidence="4">HYR domain-containing protein</fullName>
    </recommendedName>
</protein>
<feature type="compositionally biased region" description="Basic and acidic residues" evidence="3">
    <location>
        <begin position="615"/>
        <end position="626"/>
    </location>
</feature>
<dbReference type="PANTHER" id="PTHR24273:SF32">
    <property type="entry name" value="HYALIN"/>
    <property type="match status" value="1"/>
</dbReference>
<dbReference type="Gene3D" id="2.60.40.10">
    <property type="entry name" value="Immunoglobulins"/>
    <property type="match status" value="1"/>
</dbReference>
<reference evidence="5 6" key="1">
    <citation type="submission" date="2017-06" db="EMBL/GenBank/DDBJ databases">
        <authorList>
            <person name="Kim H.J."/>
            <person name="Triplett B.A."/>
        </authorList>
    </citation>
    <scope>NUCLEOTIDE SEQUENCE [LARGE SCALE GENOMIC DNA]</scope>
    <source>
        <strain evidence="5 6">DSM 14713</strain>
    </source>
</reference>
<keyword evidence="2" id="KW-0677">Repeat</keyword>
<dbReference type="Gene3D" id="2.130.10.130">
    <property type="entry name" value="Integrin alpha, N-terminal"/>
    <property type="match status" value="1"/>
</dbReference>